<dbReference type="HOGENOM" id="CLU_015091_3_3_1"/>
<evidence type="ECO:0000256" key="1">
    <source>
        <dbReference type="SAM" id="Phobius"/>
    </source>
</evidence>
<keyword evidence="1" id="KW-0812">Transmembrane</keyword>
<dbReference type="Gene3D" id="2.20.70.10">
    <property type="match status" value="1"/>
</dbReference>
<dbReference type="InterPro" id="IPR001202">
    <property type="entry name" value="WW_dom"/>
</dbReference>
<feature type="domain" description="WW" evidence="2">
    <location>
        <begin position="58"/>
        <end position="91"/>
    </location>
</feature>
<keyword evidence="1" id="KW-1133">Transmembrane helix</keyword>
<reference evidence="3 4" key="1">
    <citation type="submission" date="2014-04" db="EMBL/GenBank/DDBJ databases">
        <authorList>
            <consortium name="DOE Joint Genome Institute"/>
            <person name="Kuo A."/>
            <person name="Girlanda M."/>
            <person name="Perotto S."/>
            <person name="Kohler A."/>
            <person name="Nagy L.G."/>
            <person name="Floudas D."/>
            <person name="Copeland A."/>
            <person name="Barry K.W."/>
            <person name="Cichocki N."/>
            <person name="Veneault-Fourrey C."/>
            <person name="LaButti K."/>
            <person name="Lindquist E.A."/>
            <person name="Lipzen A."/>
            <person name="Lundell T."/>
            <person name="Morin E."/>
            <person name="Murat C."/>
            <person name="Sun H."/>
            <person name="Tunlid A."/>
            <person name="Henrissat B."/>
            <person name="Grigoriev I.V."/>
            <person name="Hibbett D.S."/>
            <person name="Martin F."/>
            <person name="Nordberg H.P."/>
            <person name="Cantor M.N."/>
            <person name="Hua S.X."/>
        </authorList>
    </citation>
    <scope>NUCLEOTIDE SEQUENCE [LARGE SCALE GENOMIC DNA]</scope>
    <source>
        <strain evidence="3 4">MUT 4182</strain>
    </source>
</reference>
<dbReference type="STRING" id="1051891.A0A0C3L9P4"/>
<evidence type="ECO:0000313" key="3">
    <source>
        <dbReference type="EMBL" id="KIO30638.1"/>
    </source>
</evidence>
<dbReference type="EMBL" id="KN822970">
    <property type="protein sequence ID" value="KIO30638.1"/>
    <property type="molecule type" value="Genomic_DNA"/>
</dbReference>
<keyword evidence="1" id="KW-0472">Membrane</keyword>
<organism evidence="3 4">
    <name type="scientific">Tulasnella calospora MUT 4182</name>
    <dbReference type="NCBI Taxonomy" id="1051891"/>
    <lineage>
        <taxon>Eukaryota</taxon>
        <taxon>Fungi</taxon>
        <taxon>Dikarya</taxon>
        <taxon>Basidiomycota</taxon>
        <taxon>Agaricomycotina</taxon>
        <taxon>Agaricomycetes</taxon>
        <taxon>Cantharellales</taxon>
        <taxon>Tulasnellaceae</taxon>
        <taxon>Tulasnella</taxon>
    </lineage>
</organism>
<evidence type="ECO:0000259" key="2">
    <source>
        <dbReference type="PROSITE" id="PS50020"/>
    </source>
</evidence>
<dbReference type="AlphaFoldDB" id="A0A0C3L9P4"/>
<dbReference type="PROSITE" id="PS50020">
    <property type="entry name" value="WW_DOMAIN_2"/>
    <property type="match status" value="1"/>
</dbReference>
<dbReference type="OrthoDB" id="2674421at2759"/>
<protein>
    <recommendedName>
        <fullName evidence="2">WW domain-containing protein</fullName>
    </recommendedName>
</protein>
<name>A0A0C3L9P4_9AGAM</name>
<gene>
    <name evidence="3" type="ORF">M407DRAFT_20354</name>
</gene>
<feature type="transmembrane region" description="Helical" evidence="1">
    <location>
        <begin position="368"/>
        <end position="388"/>
    </location>
</feature>
<sequence>MVTQLITSRTFPNIASLKLIPTIPGSNRKYENSLERVPPVKTETTIPTLTRFSSHEGLPLPRDWVEYVHPEGNIYYSNIQAGIVTNIDPRRDGVTADFNDAIEKIQSRLPTSDSKPDTFEVYLGIPDGLPLSQGTLEYYVVDYDHRSIFWIEDVDILTDLVGSPMMLDRFESRGHLRLGLEPEFWLHVEYYPCHQPIYDQKAEKELAAVFRHGCVDDMTAPGSVFPYSADECLRYLTLLERFREDDGSTESYRRSWIARLWASICRSRLINRHGLSHPRVDRLQGFDAYLSQQTGKSLALILGDALCLGMSKRTFTQLTELWNGRIVYQRHWQPFLEGQRSEWRWTVFGGLYLTMMIAFQGIYGTSFILLVASASFAGSAIVLSTLMLHAHSAERLKTASDISSYIFMTESFTDGLRPLSITFTLPKALLGYGTLVFTGNSVHHVASQLQQGPAELLYTTTAAAAIPLLIALAVYRAYGPATF</sequence>
<accession>A0A0C3L9P4</accession>
<dbReference type="InterPro" id="IPR036020">
    <property type="entry name" value="WW_dom_sf"/>
</dbReference>
<proteinExistence type="predicted"/>
<evidence type="ECO:0000313" key="4">
    <source>
        <dbReference type="Proteomes" id="UP000054248"/>
    </source>
</evidence>
<dbReference type="SUPFAM" id="SSF51045">
    <property type="entry name" value="WW domain"/>
    <property type="match status" value="1"/>
</dbReference>
<reference evidence="4" key="2">
    <citation type="submission" date="2015-01" db="EMBL/GenBank/DDBJ databases">
        <title>Evolutionary Origins and Diversification of the Mycorrhizal Mutualists.</title>
        <authorList>
            <consortium name="DOE Joint Genome Institute"/>
            <consortium name="Mycorrhizal Genomics Consortium"/>
            <person name="Kohler A."/>
            <person name="Kuo A."/>
            <person name="Nagy L.G."/>
            <person name="Floudas D."/>
            <person name="Copeland A."/>
            <person name="Barry K.W."/>
            <person name="Cichocki N."/>
            <person name="Veneault-Fourrey C."/>
            <person name="LaButti K."/>
            <person name="Lindquist E.A."/>
            <person name="Lipzen A."/>
            <person name="Lundell T."/>
            <person name="Morin E."/>
            <person name="Murat C."/>
            <person name="Riley R."/>
            <person name="Ohm R."/>
            <person name="Sun H."/>
            <person name="Tunlid A."/>
            <person name="Henrissat B."/>
            <person name="Grigoriev I.V."/>
            <person name="Hibbett D.S."/>
            <person name="Martin F."/>
        </authorList>
    </citation>
    <scope>NUCLEOTIDE SEQUENCE [LARGE SCALE GENOMIC DNA]</scope>
    <source>
        <strain evidence="4">MUT 4182</strain>
    </source>
</reference>
<feature type="transmembrane region" description="Helical" evidence="1">
    <location>
        <begin position="456"/>
        <end position="478"/>
    </location>
</feature>
<dbReference type="Proteomes" id="UP000054248">
    <property type="component" value="Unassembled WGS sequence"/>
</dbReference>
<keyword evidence="4" id="KW-1185">Reference proteome</keyword>